<keyword evidence="7" id="KW-0804">Transcription</keyword>
<dbReference type="InterPro" id="IPR018060">
    <property type="entry name" value="HTH_AraC"/>
</dbReference>
<dbReference type="GO" id="GO:0005737">
    <property type="term" value="C:cytoplasm"/>
    <property type="evidence" value="ECO:0007669"/>
    <property type="project" value="UniProtKB-SubCell"/>
</dbReference>
<evidence type="ECO:0000256" key="8">
    <source>
        <dbReference type="PROSITE-ProRule" id="PRU00169"/>
    </source>
</evidence>
<keyword evidence="2" id="KW-0963">Cytoplasm</keyword>
<keyword evidence="3 8" id="KW-0597">Phosphoprotein</keyword>
<dbReference type="SUPFAM" id="SSF52172">
    <property type="entry name" value="CheY-like"/>
    <property type="match status" value="1"/>
</dbReference>
<dbReference type="PANTHER" id="PTHR42713">
    <property type="entry name" value="HISTIDINE KINASE-RELATED"/>
    <property type="match status" value="1"/>
</dbReference>
<dbReference type="EMBL" id="JABBPN010000010">
    <property type="protein sequence ID" value="NMO96537.1"/>
    <property type="molecule type" value="Genomic_DNA"/>
</dbReference>
<feature type="domain" description="Response regulatory" evidence="10">
    <location>
        <begin position="3"/>
        <end position="120"/>
    </location>
</feature>
<evidence type="ECO:0000256" key="7">
    <source>
        <dbReference type="ARBA" id="ARBA00023163"/>
    </source>
</evidence>
<dbReference type="PROSITE" id="PS50110">
    <property type="entry name" value="RESPONSE_REGULATORY"/>
    <property type="match status" value="1"/>
</dbReference>
<dbReference type="AlphaFoldDB" id="A0A848M6C6"/>
<dbReference type="GO" id="GO:0043565">
    <property type="term" value="F:sequence-specific DNA binding"/>
    <property type="evidence" value="ECO:0007669"/>
    <property type="project" value="InterPro"/>
</dbReference>
<dbReference type="InterPro" id="IPR011006">
    <property type="entry name" value="CheY-like_superfamily"/>
</dbReference>
<feature type="domain" description="HTH araC/xylS-type" evidence="9">
    <location>
        <begin position="413"/>
        <end position="515"/>
    </location>
</feature>
<dbReference type="Pfam" id="PF17853">
    <property type="entry name" value="GGDEF_2"/>
    <property type="match status" value="1"/>
</dbReference>
<dbReference type="GO" id="GO:0000160">
    <property type="term" value="P:phosphorelay signal transduction system"/>
    <property type="evidence" value="ECO:0007669"/>
    <property type="project" value="UniProtKB-KW"/>
</dbReference>
<evidence type="ECO:0000313" key="11">
    <source>
        <dbReference type="EMBL" id="NMO96537.1"/>
    </source>
</evidence>
<evidence type="ECO:0000256" key="3">
    <source>
        <dbReference type="ARBA" id="ARBA00022553"/>
    </source>
</evidence>
<keyword evidence="4" id="KW-0902">Two-component regulatory system</keyword>
<keyword evidence="6" id="KW-0238">DNA-binding</keyword>
<evidence type="ECO:0000256" key="1">
    <source>
        <dbReference type="ARBA" id="ARBA00004496"/>
    </source>
</evidence>
<dbReference type="PANTHER" id="PTHR42713:SF3">
    <property type="entry name" value="TRANSCRIPTIONAL REGULATORY PROTEIN HPTR"/>
    <property type="match status" value="1"/>
</dbReference>
<protein>
    <submittedName>
        <fullName evidence="11">Response regulator</fullName>
    </submittedName>
</protein>
<evidence type="ECO:0000256" key="2">
    <source>
        <dbReference type="ARBA" id="ARBA00022490"/>
    </source>
</evidence>
<dbReference type="GO" id="GO:0003700">
    <property type="term" value="F:DNA-binding transcription factor activity"/>
    <property type="evidence" value="ECO:0007669"/>
    <property type="project" value="InterPro"/>
</dbReference>
<feature type="modified residue" description="4-aspartylphosphate" evidence="8">
    <location>
        <position position="55"/>
    </location>
</feature>
<organism evidence="11 12">
    <name type="scientific">Paenibacillus lemnae</name>
    <dbReference type="NCBI Taxonomy" id="1330551"/>
    <lineage>
        <taxon>Bacteria</taxon>
        <taxon>Bacillati</taxon>
        <taxon>Bacillota</taxon>
        <taxon>Bacilli</taxon>
        <taxon>Bacillales</taxon>
        <taxon>Paenibacillaceae</taxon>
        <taxon>Paenibacillus</taxon>
    </lineage>
</organism>
<keyword evidence="12" id="KW-1185">Reference proteome</keyword>
<comment type="subcellular location">
    <subcellularLocation>
        <location evidence="1">Cytoplasm</location>
    </subcellularLocation>
</comment>
<evidence type="ECO:0000259" key="9">
    <source>
        <dbReference type="PROSITE" id="PS01124"/>
    </source>
</evidence>
<evidence type="ECO:0000259" key="10">
    <source>
        <dbReference type="PROSITE" id="PS50110"/>
    </source>
</evidence>
<evidence type="ECO:0000256" key="6">
    <source>
        <dbReference type="ARBA" id="ARBA00023125"/>
    </source>
</evidence>
<reference evidence="11 12" key="1">
    <citation type="submission" date="2020-04" db="EMBL/GenBank/DDBJ databases">
        <title>Paenibacillus algicola sp. nov., a novel marine bacterium producing alginate lyase.</title>
        <authorList>
            <person name="Huang H."/>
        </authorList>
    </citation>
    <scope>NUCLEOTIDE SEQUENCE [LARGE SCALE GENOMIC DNA]</scope>
    <source>
        <strain evidence="11 12">L7-75</strain>
    </source>
</reference>
<keyword evidence="5" id="KW-0805">Transcription regulation</keyword>
<evidence type="ECO:0000313" key="12">
    <source>
        <dbReference type="Proteomes" id="UP000565468"/>
    </source>
</evidence>
<dbReference type="PROSITE" id="PS01124">
    <property type="entry name" value="HTH_ARAC_FAMILY_2"/>
    <property type="match status" value="1"/>
</dbReference>
<dbReference type="SMART" id="SM00448">
    <property type="entry name" value="REC"/>
    <property type="match status" value="1"/>
</dbReference>
<dbReference type="InterPro" id="IPR001789">
    <property type="entry name" value="Sig_transdc_resp-reg_receiver"/>
</dbReference>
<dbReference type="CDD" id="cd17536">
    <property type="entry name" value="REC_YesN-like"/>
    <property type="match status" value="1"/>
</dbReference>
<sequence>MYKVLLVDDENIILDGISRMVDWESFGTELSGTAHNGLQAYDQIMKDPPDIVVSDIRMPGLNGLELVAKTYETHPHIKFVLLSGFGEFEYANRAMQYGVRHYLLKPTDESKIAEALQEITRELKDQQRKEHFVQDMKERFERVIPHVKEQILKEFVSNKTYGRRDLEHYRGLFKYDFDQPVRLLLCQIEGQVDLEHPFAVKNIAEDLLPSILISTTIGEYVLLLLSDPDSAENYQLHEQVQEIRATFSTYYKMNLTIAISRSGRITEARQMYRETLLSLNYRFYLDESGIITPEDTLSSDGESSAFVFDEERLAMPVRSGDVQEALSALAEFTCELKKAQLSIEMTKSHVIQQYAALLRMADTEHMKAAYQNIPEIAEMTTFQGLQVVLEDLVCDLTQRNYEKQSVKYNAIVQKVIDIVEEHIGNSGLSLNMVAHEMLYMNADYLGKLFKKETGEKFSNYVMRLRIHKATEMMAADPDIKIFEMAERLGFGDNPQYFSQVFKKQTGITPSEYMKKEISQ</sequence>
<dbReference type="InterPro" id="IPR041522">
    <property type="entry name" value="CdaR_GGDEF"/>
</dbReference>
<accession>A0A848M6C6</accession>
<dbReference type="Gene3D" id="1.10.10.60">
    <property type="entry name" value="Homeodomain-like"/>
    <property type="match status" value="2"/>
</dbReference>
<dbReference type="Gene3D" id="3.40.50.2300">
    <property type="match status" value="1"/>
</dbReference>
<dbReference type="RefSeq" id="WP_169505323.1">
    <property type="nucleotide sequence ID" value="NZ_JABBPN010000010.1"/>
</dbReference>
<evidence type="ECO:0000256" key="4">
    <source>
        <dbReference type="ARBA" id="ARBA00023012"/>
    </source>
</evidence>
<dbReference type="InterPro" id="IPR009057">
    <property type="entry name" value="Homeodomain-like_sf"/>
</dbReference>
<dbReference type="Pfam" id="PF00072">
    <property type="entry name" value="Response_reg"/>
    <property type="match status" value="1"/>
</dbReference>
<dbReference type="Proteomes" id="UP000565468">
    <property type="component" value="Unassembled WGS sequence"/>
</dbReference>
<gene>
    <name evidence="11" type="ORF">HII30_12215</name>
</gene>
<dbReference type="Pfam" id="PF12833">
    <property type="entry name" value="HTH_18"/>
    <property type="match status" value="1"/>
</dbReference>
<proteinExistence type="predicted"/>
<dbReference type="SMART" id="SM00342">
    <property type="entry name" value="HTH_ARAC"/>
    <property type="match status" value="1"/>
</dbReference>
<name>A0A848M6C6_PAELE</name>
<evidence type="ECO:0000256" key="5">
    <source>
        <dbReference type="ARBA" id="ARBA00023015"/>
    </source>
</evidence>
<dbReference type="InterPro" id="IPR051552">
    <property type="entry name" value="HptR"/>
</dbReference>
<comment type="caution">
    <text evidence="11">The sequence shown here is derived from an EMBL/GenBank/DDBJ whole genome shotgun (WGS) entry which is preliminary data.</text>
</comment>
<dbReference type="SUPFAM" id="SSF46689">
    <property type="entry name" value="Homeodomain-like"/>
    <property type="match status" value="1"/>
</dbReference>